<name>A0A0D9QRD0_PLAFR</name>
<evidence type="ECO:0000313" key="3">
    <source>
        <dbReference type="Proteomes" id="UP000054561"/>
    </source>
</evidence>
<evidence type="ECO:0000256" key="1">
    <source>
        <dbReference type="SAM" id="Phobius"/>
    </source>
</evidence>
<keyword evidence="1" id="KW-0812">Transmembrane</keyword>
<proteinExistence type="predicted"/>
<dbReference type="EMBL" id="KQ001650">
    <property type="protein sequence ID" value="KJP89604.1"/>
    <property type="molecule type" value="Genomic_DNA"/>
</dbReference>
<dbReference type="Proteomes" id="UP000054561">
    <property type="component" value="Unassembled WGS sequence"/>
</dbReference>
<keyword evidence="3" id="KW-1185">Reference proteome</keyword>
<dbReference type="OrthoDB" id="380113at2759"/>
<accession>A0A0D9QRD0</accession>
<gene>
    <name evidence="2" type="ORF">AK88_00815</name>
</gene>
<keyword evidence="1" id="KW-1133">Transmembrane helix</keyword>
<dbReference type="OMA" id="KDDHMNN"/>
<dbReference type="AlphaFoldDB" id="A0A0D9QRD0"/>
<dbReference type="GeneID" id="24266129"/>
<protein>
    <submittedName>
        <fullName evidence="2">Uncharacterized protein</fullName>
    </submittedName>
</protein>
<evidence type="ECO:0000313" key="2">
    <source>
        <dbReference type="EMBL" id="KJP89604.1"/>
    </source>
</evidence>
<keyword evidence="1" id="KW-0472">Membrane</keyword>
<dbReference type="VEuPathDB" id="PlasmoDB:AK88_00815"/>
<feature type="transmembrane region" description="Helical" evidence="1">
    <location>
        <begin position="14"/>
        <end position="37"/>
    </location>
</feature>
<organism evidence="2 3">
    <name type="scientific">Plasmodium fragile</name>
    <dbReference type="NCBI Taxonomy" id="5857"/>
    <lineage>
        <taxon>Eukaryota</taxon>
        <taxon>Sar</taxon>
        <taxon>Alveolata</taxon>
        <taxon>Apicomplexa</taxon>
        <taxon>Aconoidasida</taxon>
        <taxon>Haemosporida</taxon>
        <taxon>Plasmodiidae</taxon>
        <taxon>Plasmodium</taxon>
        <taxon>Plasmodium (Plasmodium)</taxon>
    </lineage>
</organism>
<dbReference type="RefSeq" id="XP_012333882.1">
    <property type="nucleotide sequence ID" value="XM_012478459.1"/>
</dbReference>
<sequence length="540" mass="61270">MIKNAHGKQNGKNAAGYLVLVLTYLLISALLSLYCLVKRVRTELQKCRPQNWQLSRVKTLMSNTINRILTLCTWSDLKKHCTGEDILQRFANLCKRRRWTPSDPKDGNIKTPKHVYIVLKTSDVIILRGENKLAPYLVNIAVYLYEHKVAYVSIYVSECLLDTVFFNDLARAFHSGGFCMSASPGGVRAVADMGNDMADALNGANQVTVAKRGPSQTSRTLYLRFVNKSNAHNKLIEAAEGSNITSEGEVVTDALRKPVCNKSMEGLIKKIIDFDKKMLFEKKGKTFQRVCYIVFLLFTEVKHISVTKLKRVLRSLCRKVEWTVTQIIKRITCFVTQLGVLYSPVGTSESNFWANIPTQKMRTEFANINCTMEKVDRADLPGSEKEPEGDSKSTLALLNEFLKNSLVKDQQSIDSIKKLIGKSIPLYVQPICKDIFEASFNDPQVDVVLSLRIGLSDYVSYTLTCYQNGKSIQQENFVHFLKDYFSSLFFLYNIIHPFNKDGIQPWVLSNAEVYEFFDYSVASVRQALAYYGSSLQRHGY</sequence>
<reference evidence="2 3" key="1">
    <citation type="submission" date="2014-03" db="EMBL/GenBank/DDBJ databases">
        <title>The Genome Sequence of Plasmodium fragile nilgiri.</title>
        <authorList>
            <consortium name="The Broad Institute Genomics Platform"/>
            <consortium name="The Broad Institute Genome Sequencing Center for Infectious Disease"/>
            <person name="Neafsey D."/>
            <person name="Duraisingh M."/>
            <person name="Young S.K."/>
            <person name="Zeng Q."/>
            <person name="Gargeya S."/>
            <person name="Abouelleil A."/>
            <person name="Alvarado L."/>
            <person name="Chapman S.B."/>
            <person name="Gainer-Dewar J."/>
            <person name="Goldberg J."/>
            <person name="Griggs A."/>
            <person name="Gujja S."/>
            <person name="Hansen M."/>
            <person name="Howarth C."/>
            <person name="Imamovic A."/>
            <person name="Larimer J."/>
            <person name="Pearson M."/>
            <person name="Poon T.W."/>
            <person name="Priest M."/>
            <person name="Roberts A."/>
            <person name="Saif S."/>
            <person name="Shea T."/>
            <person name="Sykes S."/>
            <person name="Wortman J."/>
            <person name="Nusbaum C."/>
            <person name="Birren B."/>
        </authorList>
    </citation>
    <scope>NUCLEOTIDE SEQUENCE [LARGE SCALE GENOMIC DNA]</scope>
    <source>
        <strain evidence="3">nilgiri</strain>
    </source>
</reference>